<evidence type="ECO:0000256" key="2">
    <source>
        <dbReference type="SAM" id="Phobius"/>
    </source>
</evidence>
<name>A0A844YAI2_9SPHN</name>
<keyword evidence="2" id="KW-1133">Transmembrane helix</keyword>
<dbReference type="RefSeq" id="WP_160661990.1">
    <property type="nucleotide sequence ID" value="NZ_BAABDV010000004.1"/>
</dbReference>
<reference evidence="3 4" key="1">
    <citation type="submission" date="2019-12" db="EMBL/GenBank/DDBJ databases">
        <title>Genomic-based taxomic classification of the family Erythrobacteraceae.</title>
        <authorList>
            <person name="Xu L."/>
        </authorList>
    </citation>
    <scope>NUCLEOTIDE SEQUENCE [LARGE SCALE GENOMIC DNA]</scope>
    <source>
        <strain evidence="3 4">JCM 17468</strain>
    </source>
</reference>
<proteinExistence type="predicted"/>
<protein>
    <submittedName>
        <fullName evidence="3">Uncharacterized protein</fullName>
    </submittedName>
</protein>
<gene>
    <name evidence="3" type="ORF">GRI47_14010</name>
</gene>
<keyword evidence="4" id="KW-1185">Reference proteome</keyword>
<keyword evidence="2" id="KW-0812">Transmembrane</keyword>
<evidence type="ECO:0000313" key="3">
    <source>
        <dbReference type="EMBL" id="MXO55115.1"/>
    </source>
</evidence>
<evidence type="ECO:0000313" key="4">
    <source>
        <dbReference type="Proteomes" id="UP000430272"/>
    </source>
</evidence>
<comment type="caution">
    <text evidence="3">The sequence shown here is derived from an EMBL/GenBank/DDBJ whole genome shotgun (WGS) entry which is preliminary data.</text>
</comment>
<organism evidence="3 4">
    <name type="scientific">Qipengyuania pelagi</name>
    <dbReference type="NCBI Taxonomy" id="994320"/>
    <lineage>
        <taxon>Bacteria</taxon>
        <taxon>Pseudomonadati</taxon>
        <taxon>Pseudomonadota</taxon>
        <taxon>Alphaproteobacteria</taxon>
        <taxon>Sphingomonadales</taxon>
        <taxon>Erythrobacteraceae</taxon>
        <taxon>Qipengyuania</taxon>
    </lineage>
</organism>
<feature type="transmembrane region" description="Helical" evidence="2">
    <location>
        <begin position="159"/>
        <end position="182"/>
    </location>
</feature>
<dbReference type="Proteomes" id="UP000430272">
    <property type="component" value="Unassembled WGS sequence"/>
</dbReference>
<dbReference type="AlphaFoldDB" id="A0A844YAI2"/>
<accession>A0A844YAI2</accession>
<dbReference type="EMBL" id="WTYD01000004">
    <property type="protein sequence ID" value="MXO55115.1"/>
    <property type="molecule type" value="Genomic_DNA"/>
</dbReference>
<feature type="compositionally biased region" description="Basic and acidic residues" evidence="1">
    <location>
        <begin position="109"/>
        <end position="118"/>
    </location>
</feature>
<keyword evidence="2" id="KW-0472">Membrane</keyword>
<evidence type="ECO:0000256" key="1">
    <source>
        <dbReference type="SAM" id="MobiDB-lite"/>
    </source>
</evidence>
<sequence>MPKMLSEDMKWMRDHPLVTGLIILFVIVSAWLFWGATSSTDQAYDRMAASRHTALDEPSQVLEADDAERQIKERRKAYVRYDASQDRVILPPSREERLATDSSPSEQEWADRQSEYEGRTCQDAPLDAEYSDLCAQWASVSATRYGNRIGAENYRVSSFAAIVSGLALIATVLAVAIAALAARDASKAVKLMKEGMVPFLTVRPGGISGVGKMKLINAGTGVATGAFVKVGNAELPLRRRVLQAGEEFQITHSAIAATNGELQVVLRYNDGSGEGIERRERFRHASGKWVQID</sequence>
<feature type="region of interest" description="Disordered" evidence="1">
    <location>
        <begin position="95"/>
        <end position="118"/>
    </location>
</feature>